<keyword evidence="3 5" id="KW-0949">S-adenosyl-L-methionine</keyword>
<feature type="binding site" evidence="5">
    <location>
        <position position="65"/>
    </location>
    <ligand>
        <name>S-adenosyl-L-methionine</name>
        <dbReference type="ChEBI" id="CHEBI:59789"/>
    </ligand>
</feature>
<dbReference type="CDD" id="cd02440">
    <property type="entry name" value="AdoMet_MTases"/>
    <property type="match status" value="1"/>
</dbReference>
<name>A0A7Y9I7Z9_9ACTN</name>
<dbReference type="Pfam" id="PF00398">
    <property type="entry name" value="RrnaAD"/>
    <property type="match status" value="1"/>
</dbReference>
<evidence type="ECO:0000256" key="5">
    <source>
        <dbReference type="PROSITE-ProRule" id="PRU01026"/>
    </source>
</evidence>
<dbReference type="GO" id="GO:0000179">
    <property type="term" value="F:rRNA (adenine-N6,N6-)-dimethyltransferase activity"/>
    <property type="evidence" value="ECO:0007669"/>
    <property type="project" value="UniProtKB-UniRule"/>
</dbReference>
<dbReference type="GO" id="GO:0052910">
    <property type="term" value="F:23S rRNA (adenine(2085)-N(6))-dimethyltransferase activity"/>
    <property type="evidence" value="ECO:0007669"/>
    <property type="project" value="UniProtKB-EC"/>
</dbReference>
<feature type="binding site" evidence="5">
    <location>
        <position position="109"/>
    </location>
    <ligand>
        <name>S-adenosyl-L-methionine</name>
        <dbReference type="ChEBI" id="CHEBI:59789"/>
    </ligand>
</feature>
<feature type="binding site" evidence="5">
    <location>
        <position position="44"/>
    </location>
    <ligand>
        <name>S-adenosyl-L-methionine</name>
        <dbReference type="ChEBI" id="CHEBI:59789"/>
    </ligand>
</feature>
<evidence type="ECO:0000313" key="8">
    <source>
        <dbReference type="Proteomes" id="UP000569914"/>
    </source>
</evidence>
<dbReference type="PANTHER" id="PTHR11727:SF27">
    <property type="entry name" value="RIBOSOMAL RNA SMALL SUBUNIT METHYLTRANSFERASE, CHLOROPLASTIC"/>
    <property type="match status" value="1"/>
</dbReference>
<evidence type="ECO:0000256" key="1">
    <source>
        <dbReference type="ARBA" id="ARBA00022603"/>
    </source>
</evidence>
<dbReference type="Gene3D" id="3.40.50.150">
    <property type="entry name" value="Vaccinia Virus protein VP39"/>
    <property type="match status" value="1"/>
</dbReference>
<proteinExistence type="inferred from homology"/>
<keyword evidence="2 5" id="KW-0808">Transferase</keyword>
<dbReference type="EMBL" id="JACCBU010000001">
    <property type="protein sequence ID" value="NYE71434.1"/>
    <property type="molecule type" value="Genomic_DNA"/>
</dbReference>
<organism evidence="7 8">
    <name type="scientific">Microlunatus parietis</name>
    <dbReference type="NCBI Taxonomy" id="682979"/>
    <lineage>
        <taxon>Bacteria</taxon>
        <taxon>Bacillati</taxon>
        <taxon>Actinomycetota</taxon>
        <taxon>Actinomycetes</taxon>
        <taxon>Propionibacteriales</taxon>
        <taxon>Propionibacteriaceae</taxon>
        <taxon>Microlunatus</taxon>
    </lineage>
</organism>
<keyword evidence="8" id="KW-1185">Reference proteome</keyword>
<keyword evidence="4 5" id="KW-0694">RNA-binding</keyword>
<dbReference type="InterPro" id="IPR020598">
    <property type="entry name" value="rRNA_Ade_methylase_Trfase_N"/>
</dbReference>
<evidence type="ECO:0000256" key="3">
    <source>
        <dbReference type="ARBA" id="ARBA00022691"/>
    </source>
</evidence>
<evidence type="ECO:0000259" key="6">
    <source>
        <dbReference type="SMART" id="SM00650"/>
    </source>
</evidence>
<dbReference type="SUPFAM" id="SSF53335">
    <property type="entry name" value="S-adenosyl-L-methionine-dependent methyltransferases"/>
    <property type="match status" value="1"/>
</dbReference>
<dbReference type="EC" id="2.1.1.184" evidence="7"/>
<feature type="domain" description="Ribosomal RNA adenine methylase transferase N-terminal" evidence="6">
    <location>
        <begin position="24"/>
        <end position="182"/>
    </location>
</feature>
<sequence>MSGAGRRRPSTRREWAWHQLDPEWAGRLVDQAEVRPGQLVVEFGAGTGAVTAPLLDSGARVIAIEWHPGRAAALQRRFGSAAANGTLKVLGIDALDFRLPARPFRVIANPPYSITSALLRLITARHSRMIRADLVLQRGAVNGLLERPPRWFVGVRGVRVPRWAFAPPPEVDSAVLTLRRRR</sequence>
<keyword evidence="1 5" id="KW-0489">Methyltransferase</keyword>
<dbReference type="RefSeq" id="WP_179751565.1">
    <property type="nucleotide sequence ID" value="NZ_JACCBU010000001.1"/>
</dbReference>
<reference evidence="7 8" key="1">
    <citation type="submission" date="2020-07" db="EMBL/GenBank/DDBJ databases">
        <title>Sequencing the genomes of 1000 actinobacteria strains.</title>
        <authorList>
            <person name="Klenk H.-P."/>
        </authorList>
    </citation>
    <scope>NUCLEOTIDE SEQUENCE [LARGE SCALE GENOMIC DNA]</scope>
    <source>
        <strain evidence="7 8">DSM 22083</strain>
    </source>
</reference>
<dbReference type="InterPro" id="IPR001737">
    <property type="entry name" value="KsgA/Erm"/>
</dbReference>
<comment type="caution">
    <text evidence="7">The sequence shown here is derived from an EMBL/GenBank/DDBJ whole genome shotgun (WGS) entry which is preliminary data.</text>
</comment>
<dbReference type="PROSITE" id="PS51689">
    <property type="entry name" value="SAM_RNA_A_N6_MT"/>
    <property type="match status" value="1"/>
</dbReference>
<comment type="caution">
    <text evidence="5">Lacks conserved residue(s) required for the propagation of feature annotation.</text>
</comment>
<evidence type="ECO:0000313" key="7">
    <source>
        <dbReference type="EMBL" id="NYE71434.1"/>
    </source>
</evidence>
<comment type="similarity">
    <text evidence="5">Belongs to the class I-like SAM-binding methyltransferase superfamily. rRNA adenine N(6)-methyltransferase family.</text>
</comment>
<feature type="binding site" evidence="5">
    <location>
        <position position="93"/>
    </location>
    <ligand>
        <name>S-adenosyl-L-methionine</name>
        <dbReference type="ChEBI" id="CHEBI:59789"/>
    </ligand>
</feature>
<dbReference type="GO" id="GO:0003723">
    <property type="term" value="F:RNA binding"/>
    <property type="evidence" value="ECO:0007669"/>
    <property type="project" value="UniProtKB-UniRule"/>
</dbReference>
<dbReference type="InterPro" id="IPR029063">
    <property type="entry name" value="SAM-dependent_MTases_sf"/>
</dbReference>
<accession>A0A7Y9I7Z9</accession>
<dbReference type="SMART" id="SM00650">
    <property type="entry name" value="rADc"/>
    <property type="match status" value="1"/>
</dbReference>
<evidence type="ECO:0000256" key="4">
    <source>
        <dbReference type="ARBA" id="ARBA00022884"/>
    </source>
</evidence>
<evidence type="ECO:0000256" key="2">
    <source>
        <dbReference type="ARBA" id="ARBA00022679"/>
    </source>
</evidence>
<dbReference type="AlphaFoldDB" id="A0A7Y9I7Z9"/>
<gene>
    <name evidence="7" type="ORF">BKA15_002763</name>
</gene>
<protein>
    <submittedName>
        <fullName evidence="7">23S rRNA (Adenine-N6)-dimethyltransferase</fullName>
        <ecNumber evidence="7">2.1.1.184</ecNumber>
    </submittedName>
</protein>
<dbReference type="Proteomes" id="UP000569914">
    <property type="component" value="Unassembled WGS sequence"/>
</dbReference>
<dbReference type="PANTHER" id="PTHR11727">
    <property type="entry name" value="DIMETHYLADENOSINE TRANSFERASE"/>
    <property type="match status" value="1"/>
</dbReference>